<evidence type="ECO:0000256" key="1">
    <source>
        <dbReference type="ARBA" id="ARBA00001970"/>
    </source>
</evidence>
<dbReference type="Gene3D" id="1.10.489.10">
    <property type="entry name" value="Chloroperoxidase-like"/>
    <property type="match status" value="1"/>
</dbReference>
<evidence type="ECO:0000256" key="8">
    <source>
        <dbReference type="SAM" id="SignalP"/>
    </source>
</evidence>
<keyword evidence="11" id="KW-1185">Reference proteome</keyword>
<feature type="domain" description="Heme haloperoxidase family profile" evidence="9">
    <location>
        <begin position="61"/>
        <end position="306"/>
    </location>
</feature>
<dbReference type="AlphaFoldDB" id="A0A1X7RIR2"/>
<keyword evidence="3" id="KW-0349">Heme</keyword>
<reference evidence="10 11" key="1">
    <citation type="submission" date="2016-06" db="EMBL/GenBank/DDBJ databases">
        <authorList>
            <person name="Kjaerup R.B."/>
            <person name="Dalgaard T.S."/>
            <person name="Juul-Madsen H.R."/>
        </authorList>
    </citation>
    <scope>NUCLEOTIDE SEQUENCE [LARGE SCALE GENOMIC DNA]</scope>
</reference>
<keyword evidence="8" id="KW-0732">Signal</keyword>
<dbReference type="PANTHER" id="PTHR33577">
    <property type="entry name" value="STERIGMATOCYSTIN BIOSYNTHESIS PEROXIDASE STCC-RELATED"/>
    <property type="match status" value="1"/>
</dbReference>
<dbReference type="InterPro" id="IPR000028">
    <property type="entry name" value="Chloroperoxidase"/>
</dbReference>
<keyword evidence="5" id="KW-0560">Oxidoreductase</keyword>
<dbReference type="SMR" id="A0A1X7RIR2"/>
<dbReference type="SUPFAM" id="SSF47571">
    <property type="entry name" value="Cloroperoxidase"/>
    <property type="match status" value="1"/>
</dbReference>
<evidence type="ECO:0000256" key="6">
    <source>
        <dbReference type="ARBA" id="ARBA00023004"/>
    </source>
</evidence>
<dbReference type="GO" id="GO:0046872">
    <property type="term" value="F:metal ion binding"/>
    <property type="evidence" value="ECO:0007669"/>
    <property type="project" value="UniProtKB-KW"/>
</dbReference>
<evidence type="ECO:0000256" key="4">
    <source>
        <dbReference type="ARBA" id="ARBA00022723"/>
    </source>
</evidence>
<dbReference type="PROSITE" id="PS51405">
    <property type="entry name" value="HEME_HALOPEROXIDASE"/>
    <property type="match status" value="1"/>
</dbReference>
<feature type="signal peptide" evidence="8">
    <location>
        <begin position="1"/>
        <end position="18"/>
    </location>
</feature>
<keyword evidence="4" id="KW-0479">Metal-binding</keyword>
<organism evidence="10 11">
    <name type="scientific">Zymoseptoria tritici (strain ST99CH_3D7)</name>
    <dbReference type="NCBI Taxonomy" id="1276538"/>
    <lineage>
        <taxon>Eukaryota</taxon>
        <taxon>Fungi</taxon>
        <taxon>Dikarya</taxon>
        <taxon>Ascomycota</taxon>
        <taxon>Pezizomycotina</taxon>
        <taxon>Dothideomycetes</taxon>
        <taxon>Dothideomycetidae</taxon>
        <taxon>Mycosphaerellales</taxon>
        <taxon>Mycosphaerellaceae</taxon>
        <taxon>Zymoseptoria</taxon>
    </lineage>
</organism>
<keyword evidence="6" id="KW-0408">Iron</keyword>
<accession>A0A1X7RIR2</accession>
<proteinExistence type="inferred from homology"/>
<dbReference type="Proteomes" id="UP000215127">
    <property type="component" value="Chromosome 2"/>
</dbReference>
<dbReference type="GO" id="GO:0004601">
    <property type="term" value="F:peroxidase activity"/>
    <property type="evidence" value="ECO:0007669"/>
    <property type="project" value="UniProtKB-KW"/>
</dbReference>
<sequence>MKSHSSLAALAMASVTNAFPGILDALQEARSIDSGAILERQTAPDPSTRFNAQEQYVSTSGEHAFVAPNLAGGDQRGPCPGLNAMANHGYLPHNGVGSHTDFIEGTFKAFGMSADLSGFLTVLGGTVDGNGLVWSIGGPSKAAPPLLPILGTPQGISGSHNNYESDVSPGRGDLYQYGNDFTLQMSQYQELYDMAKANGGNIDLPLLTDFRSKRFDQSIANNPYFFNGPFTGVLVQPAAYTFIYRFMGNKSAEYPQGLMNTDILNSFFGVEEVDGKLQKNPGHEKFPENWYKRAIRDEYSIPFLQADTALAAQKYPKFLNVGGNTGKVNTFTGVDASDISGGVYNTRTLGEGNNAMCFATQFLAQAMPDMIKCSGVLNDVLGAMSQFTQSLNGAFGALNCPQIEKLDKSQFDQFPGYKNFDCHTGRYN</sequence>
<feature type="chain" id="PRO_5013367385" description="Heme haloperoxidase family profile domain-containing protein" evidence="8">
    <location>
        <begin position="19"/>
        <end position="428"/>
    </location>
</feature>
<gene>
    <name evidence="10" type="ORF">ZT3D7_G2460</name>
</gene>
<dbReference type="InterPro" id="IPR036851">
    <property type="entry name" value="Chloroperoxidase-like_sf"/>
</dbReference>
<keyword evidence="2" id="KW-0575">Peroxidase</keyword>
<dbReference type="PANTHER" id="PTHR33577:SF1">
    <property type="entry name" value="HEME HALOPEROXIDASE FAMILY PROFILE DOMAIN-CONTAINING PROTEIN"/>
    <property type="match status" value="1"/>
</dbReference>
<comment type="cofactor">
    <cofactor evidence="1">
        <name>heme b</name>
        <dbReference type="ChEBI" id="CHEBI:60344"/>
    </cofactor>
</comment>
<dbReference type="Pfam" id="PF01328">
    <property type="entry name" value="Peroxidase_2"/>
    <property type="match status" value="1"/>
</dbReference>
<evidence type="ECO:0000313" key="11">
    <source>
        <dbReference type="Proteomes" id="UP000215127"/>
    </source>
</evidence>
<evidence type="ECO:0000256" key="2">
    <source>
        <dbReference type="ARBA" id="ARBA00022559"/>
    </source>
</evidence>
<evidence type="ECO:0000256" key="7">
    <source>
        <dbReference type="ARBA" id="ARBA00025795"/>
    </source>
</evidence>
<evidence type="ECO:0000313" key="10">
    <source>
        <dbReference type="EMBL" id="SMQ47313.1"/>
    </source>
</evidence>
<protein>
    <recommendedName>
        <fullName evidence="9">Heme haloperoxidase family profile domain-containing protein</fullName>
    </recommendedName>
</protein>
<evidence type="ECO:0000256" key="3">
    <source>
        <dbReference type="ARBA" id="ARBA00022617"/>
    </source>
</evidence>
<evidence type="ECO:0000256" key="5">
    <source>
        <dbReference type="ARBA" id="ARBA00023002"/>
    </source>
</evidence>
<dbReference type="EMBL" id="LT853693">
    <property type="protein sequence ID" value="SMQ47313.1"/>
    <property type="molecule type" value="Genomic_DNA"/>
</dbReference>
<name>A0A1X7RIR2_ZYMT9</name>
<comment type="similarity">
    <text evidence="7">Belongs to the chloroperoxidase family.</text>
</comment>
<evidence type="ECO:0000259" key="9">
    <source>
        <dbReference type="PROSITE" id="PS51405"/>
    </source>
</evidence>